<evidence type="ECO:0000313" key="8">
    <source>
        <dbReference type="Proteomes" id="UP000291483"/>
    </source>
</evidence>
<dbReference type="InterPro" id="IPR007627">
    <property type="entry name" value="RNA_pol_sigma70_r2"/>
</dbReference>
<dbReference type="NCBIfam" id="TIGR02937">
    <property type="entry name" value="sigma70-ECF"/>
    <property type="match status" value="1"/>
</dbReference>
<keyword evidence="8" id="KW-1185">Reference proteome</keyword>
<comment type="caution">
    <text evidence="7">The sequence shown here is derived from an EMBL/GenBank/DDBJ whole genome shotgun (WGS) entry which is preliminary data.</text>
</comment>
<dbReference type="InterPro" id="IPR039425">
    <property type="entry name" value="RNA_pol_sigma-70-like"/>
</dbReference>
<dbReference type="CDD" id="cd06171">
    <property type="entry name" value="Sigma70_r4"/>
    <property type="match status" value="1"/>
</dbReference>
<proteinExistence type="inferred from homology"/>
<dbReference type="GO" id="GO:0016987">
    <property type="term" value="F:sigma factor activity"/>
    <property type="evidence" value="ECO:0007669"/>
    <property type="project" value="UniProtKB-KW"/>
</dbReference>
<evidence type="ECO:0000256" key="3">
    <source>
        <dbReference type="ARBA" id="ARBA00023082"/>
    </source>
</evidence>
<gene>
    <name evidence="7" type="ORF">EV379_2811</name>
</gene>
<dbReference type="EMBL" id="SHLC01000001">
    <property type="protein sequence ID" value="RZU66454.1"/>
    <property type="molecule type" value="Genomic_DNA"/>
</dbReference>
<comment type="similarity">
    <text evidence="1">Belongs to the sigma-70 factor family. ECF subfamily.</text>
</comment>
<dbReference type="InterPro" id="IPR013325">
    <property type="entry name" value="RNA_pol_sigma_r2"/>
</dbReference>
<reference evidence="7 8" key="1">
    <citation type="submission" date="2019-02" db="EMBL/GenBank/DDBJ databases">
        <title>Sequencing the genomes of 1000 actinobacteria strains.</title>
        <authorList>
            <person name="Klenk H.-P."/>
        </authorList>
    </citation>
    <scope>NUCLEOTIDE SEQUENCE [LARGE SCALE GENOMIC DNA]</scope>
    <source>
        <strain evidence="7 8">DSM 18319</strain>
    </source>
</reference>
<evidence type="ECO:0000259" key="5">
    <source>
        <dbReference type="Pfam" id="PF04542"/>
    </source>
</evidence>
<dbReference type="Pfam" id="PF04542">
    <property type="entry name" value="Sigma70_r2"/>
    <property type="match status" value="1"/>
</dbReference>
<organism evidence="7 8">
    <name type="scientific">Microterricola gilva</name>
    <dbReference type="NCBI Taxonomy" id="393267"/>
    <lineage>
        <taxon>Bacteria</taxon>
        <taxon>Bacillati</taxon>
        <taxon>Actinomycetota</taxon>
        <taxon>Actinomycetes</taxon>
        <taxon>Micrococcales</taxon>
        <taxon>Microbacteriaceae</taxon>
        <taxon>Microterricola</taxon>
    </lineage>
</organism>
<dbReference type="PANTHER" id="PTHR43133">
    <property type="entry name" value="RNA POLYMERASE ECF-TYPE SIGMA FACTO"/>
    <property type="match status" value="1"/>
</dbReference>
<accession>A0A4Q8AP84</accession>
<evidence type="ECO:0000313" key="7">
    <source>
        <dbReference type="EMBL" id="RZU66454.1"/>
    </source>
</evidence>
<keyword evidence="4" id="KW-0804">Transcription</keyword>
<name>A0A4Q8AP84_9MICO</name>
<dbReference type="SUPFAM" id="SSF88946">
    <property type="entry name" value="Sigma2 domain of RNA polymerase sigma factors"/>
    <property type="match status" value="1"/>
</dbReference>
<dbReference type="OrthoDB" id="4184921at2"/>
<keyword evidence="3" id="KW-0731">Sigma factor</keyword>
<evidence type="ECO:0000259" key="6">
    <source>
        <dbReference type="Pfam" id="PF08281"/>
    </source>
</evidence>
<feature type="domain" description="RNA polymerase sigma factor 70 region 4 type 2" evidence="6">
    <location>
        <begin position="108"/>
        <end position="158"/>
    </location>
</feature>
<dbReference type="Gene3D" id="1.10.10.10">
    <property type="entry name" value="Winged helix-like DNA-binding domain superfamily/Winged helix DNA-binding domain"/>
    <property type="match status" value="1"/>
</dbReference>
<evidence type="ECO:0000256" key="4">
    <source>
        <dbReference type="ARBA" id="ARBA00023163"/>
    </source>
</evidence>
<dbReference type="GO" id="GO:0006352">
    <property type="term" value="P:DNA-templated transcription initiation"/>
    <property type="evidence" value="ECO:0007669"/>
    <property type="project" value="InterPro"/>
</dbReference>
<dbReference type="AlphaFoldDB" id="A0A4Q8AP84"/>
<dbReference type="Gene3D" id="1.10.1740.10">
    <property type="match status" value="1"/>
</dbReference>
<dbReference type="SUPFAM" id="SSF88659">
    <property type="entry name" value="Sigma3 and sigma4 domains of RNA polymerase sigma factors"/>
    <property type="match status" value="1"/>
</dbReference>
<dbReference type="InterPro" id="IPR014284">
    <property type="entry name" value="RNA_pol_sigma-70_dom"/>
</dbReference>
<dbReference type="InterPro" id="IPR013324">
    <property type="entry name" value="RNA_pol_sigma_r3/r4-like"/>
</dbReference>
<sequence length="166" mass="19307">MTGSRWGVELAVETFSSFYKQYYRLILTVAQQRLPSFSDAEDLTAEVFRIAWKYHSDGNELNLPWLYQVLRNVVGNEYRRTTRADQFSQRFGDQMLNSFAESPDSALEMRRLLQLLPLQERELIYMAYWEDLTGQEIAAILGCSPVTVRVRLMRARKKAQVADRAG</sequence>
<keyword evidence="2" id="KW-0805">Transcription regulation</keyword>
<dbReference type="GO" id="GO:0003677">
    <property type="term" value="F:DNA binding"/>
    <property type="evidence" value="ECO:0007669"/>
    <property type="project" value="InterPro"/>
</dbReference>
<dbReference type="PANTHER" id="PTHR43133:SF25">
    <property type="entry name" value="RNA POLYMERASE SIGMA FACTOR RFAY-RELATED"/>
    <property type="match status" value="1"/>
</dbReference>
<evidence type="ECO:0000256" key="2">
    <source>
        <dbReference type="ARBA" id="ARBA00023015"/>
    </source>
</evidence>
<dbReference type="InterPro" id="IPR036388">
    <property type="entry name" value="WH-like_DNA-bd_sf"/>
</dbReference>
<dbReference type="Pfam" id="PF08281">
    <property type="entry name" value="Sigma70_r4_2"/>
    <property type="match status" value="1"/>
</dbReference>
<evidence type="ECO:0000256" key="1">
    <source>
        <dbReference type="ARBA" id="ARBA00010641"/>
    </source>
</evidence>
<protein>
    <submittedName>
        <fullName evidence="7">RNA polymerase sigma-70 factor (ECF subfamily)</fullName>
    </submittedName>
</protein>
<dbReference type="Proteomes" id="UP000291483">
    <property type="component" value="Unassembled WGS sequence"/>
</dbReference>
<feature type="domain" description="RNA polymerase sigma-70 region 2" evidence="5">
    <location>
        <begin position="18"/>
        <end position="83"/>
    </location>
</feature>
<dbReference type="InterPro" id="IPR013249">
    <property type="entry name" value="RNA_pol_sigma70_r4_t2"/>
</dbReference>